<dbReference type="Proteomes" id="UP001595952">
    <property type="component" value="Unassembled WGS sequence"/>
</dbReference>
<dbReference type="RefSeq" id="WP_380061988.1">
    <property type="nucleotide sequence ID" value="NZ_JBHSEI010000008.1"/>
</dbReference>
<feature type="domain" description="Type 4 fimbrial biogenesis protein PilX N-terminal" evidence="2">
    <location>
        <begin position="18"/>
        <end position="67"/>
    </location>
</feature>
<keyword evidence="1" id="KW-0472">Membrane</keyword>
<organism evidence="3 4">
    <name type="scientific">Deinococcus hohokamensis</name>
    <dbReference type="NCBI Taxonomy" id="309883"/>
    <lineage>
        <taxon>Bacteria</taxon>
        <taxon>Thermotogati</taxon>
        <taxon>Deinococcota</taxon>
        <taxon>Deinococci</taxon>
        <taxon>Deinococcales</taxon>
        <taxon>Deinococcaceae</taxon>
        <taxon>Deinococcus</taxon>
    </lineage>
</organism>
<name>A0ABV9I9I4_9DEIO</name>
<evidence type="ECO:0000313" key="4">
    <source>
        <dbReference type="Proteomes" id="UP001595952"/>
    </source>
</evidence>
<feature type="transmembrane region" description="Helical" evidence="1">
    <location>
        <begin position="20"/>
        <end position="45"/>
    </location>
</feature>
<comment type="caution">
    <text evidence="3">The sequence shown here is derived from an EMBL/GenBank/DDBJ whole genome shotgun (WGS) entry which is preliminary data.</text>
</comment>
<accession>A0ABV9I9I4</accession>
<evidence type="ECO:0000313" key="3">
    <source>
        <dbReference type="EMBL" id="MFC4638984.1"/>
    </source>
</evidence>
<keyword evidence="4" id="KW-1185">Reference proteome</keyword>
<sequence length="530" mass="54292">MSPSVPHGQPPAPPQAQQGVALVIALLFTAIILMVVVSTTATMTLGARQGGASERQAYQALLSAESAQNTFAVRVNQRLAAAPFAATTPAALADWLAPLSPYGDASLTFEHISGASGTFALDVVSSGSAGGALKRVVRSYQLQLGALPLGLRPRAAVTSLPAIDASGSAQVTGSANDGPVATVRGSAVTLAANAAGLSLPVDDTSGVLLGDYVTVSGATFRVEGRTADALTLVRVPTTSPTATLLSGNVTLTLNAVASSAGTVTDPLELRVSNARDFVVGETVTVAGQSASVTAVNPSQGTATLDWTAGLPAALSEGTPVLRDIRALRSAWNIDPKANKLDAYGITTSGSFVQDCLNSSTCAGEHDPLLRPTSGSDAFFTPMLLGLTDAELNAAVPLSTSSTTPRSTDPMTHAVRRINASDFDELIRNGRSSGVLIVDGDLNSNANGSGTFEGFLYFRGNHGGKFNGTLTVNGAVAIRGGSIEGLSSDDVDTNLTGNLTVHFDAVALRRQLLMARGLPELRAQTGSWRQQ</sequence>
<gene>
    <name evidence="3" type="ORF">ACFO0D_11615</name>
</gene>
<keyword evidence="1" id="KW-1133">Transmembrane helix</keyword>
<evidence type="ECO:0000259" key="2">
    <source>
        <dbReference type="Pfam" id="PF14341"/>
    </source>
</evidence>
<dbReference type="EMBL" id="JBHSEI010000008">
    <property type="protein sequence ID" value="MFC4638984.1"/>
    <property type="molecule type" value="Genomic_DNA"/>
</dbReference>
<reference evidence="4" key="1">
    <citation type="journal article" date="2019" name="Int. J. Syst. Evol. Microbiol.">
        <title>The Global Catalogue of Microorganisms (GCM) 10K type strain sequencing project: providing services to taxonomists for standard genome sequencing and annotation.</title>
        <authorList>
            <consortium name="The Broad Institute Genomics Platform"/>
            <consortium name="The Broad Institute Genome Sequencing Center for Infectious Disease"/>
            <person name="Wu L."/>
            <person name="Ma J."/>
        </authorList>
    </citation>
    <scope>NUCLEOTIDE SEQUENCE [LARGE SCALE GENOMIC DNA]</scope>
    <source>
        <strain evidence="4">CCUG 55995</strain>
    </source>
</reference>
<dbReference type="Pfam" id="PF14341">
    <property type="entry name" value="PilX_N"/>
    <property type="match status" value="1"/>
</dbReference>
<keyword evidence="1" id="KW-0812">Transmembrane</keyword>
<dbReference type="InterPro" id="IPR025746">
    <property type="entry name" value="PilX_N_dom"/>
</dbReference>
<evidence type="ECO:0000256" key="1">
    <source>
        <dbReference type="SAM" id="Phobius"/>
    </source>
</evidence>
<proteinExistence type="predicted"/>
<protein>
    <submittedName>
        <fullName evidence="3">Pilus assembly PilX N-terminal domain-containing protein</fullName>
    </submittedName>
</protein>